<keyword evidence="8" id="KW-0764">Sulfate transport</keyword>
<reference evidence="12" key="1">
    <citation type="journal article" date="2021" name="PeerJ">
        <title>Extensive microbial diversity within the chicken gut microbiome revealed by metagenomics and culture.</title>
        <authorList>
            <person name="Gilroy R."/>
            <person name="Ravi A."/>
            <person name="Getino M."/>
            <person name="Pursley I."/>
            <person name="Horton D.L."/>
            <person name="Alikhan N.F."/>
            <person name="Baker D."/>
            <person name="Gharbi K."/>
            <person name="Hall N."/>
            <person name="Watson M."/>
            <person name="Adriaenssens E.M."/>
            <person name="Foster-Nyarko E."/>
            <person name="Jarju S."/>
            <person name="Secka A."/>
            <person name="Antonio M."/>
            <person name="Oren A."/>
            <person name="Chaudhuri R.R."/>
            <person name="La Ragione R."/>
            <person name="Hildebrand F."/>
            <person name="Pallen M.J."/>
        </authorList>
    </citation>
    <scope>NUCLEOTIDE SEQUENCE</scope>
    <source>
        <strain evidence="12">USASDec5-558</strain>
    </source>
</reference>
<evidence type="ECO:0000256" key="9">
    <source>
        <dbReference type="ARBA" id="ARBA00023136"/>
    </source>
</evidence>
<evidence type="ECO:0000256" key="4">
    <source>
        <dbReference type="ARBA" id="ARBA00022519"/>
    </source>
</evidence>
<comment type="caution">
    <text evidence="12">The sequence shown here is derived from an EMBL/GenBank/DDBJ whole genome shotgun (WGS) entry which is preliminary data.</text>
</comment>
<dbReference type="AlphaFoldDB" id="A0A9D2B1Q8"/>
<protein>
    <submittedName>
        <fullName evidence="12">Sulfate transporter CysZ</fullName>
    </submittedName>
</protein>
<dbReference type="PANTHER" id="PTHR37468:SF1">
    <property type="entry name" value="SULFATE TRANSPORTER CYSZ"/>
    <property type="match status" value="1"/>
</dbReference>
<keyword evidence="3" id="KW-1003">Cell membrane</keyword>
<keyword evidence="2" id="KW-0813">Transport</keyword>
<keyword evidence="7 11" id="KW-1133">Transmembrane helix</keyword>
<reference evidence="12" key="2">
    <citation type="submission" date="2021-04" db="EMBL/GenBank/DDBJ databases">
        <authorList>
            <person name="Gilroy R."/>
        </authorList>
    </citation>
    <scope>NUCLEOTIDE SEQUENCE</scope>
    <source>
        <strain evidence="12">USASDec5-558</strain>
    </source>
</reference>
<dbReference type="Proteomes" id="UP000886829">
    <property type="component" value="Unassembled WGS sequence"/>
</dbReference>
<dbReference type="Pfam" id="PF07264">
    <property type="entry name" value="EI24"/>
    <property type="match status" value="1"/>
</dbReference>
<proteinExistence type="predicted"/>
<dbReference type="InterPro" id="IPR050480">
    <property type="entry name" value="CysZ-like"/>
</dbReference>
<evidence type="ECO:0000256" key="7">
    <source>
        <dbReference type="ARBA" id="ARBA00022989"/>
    </source>
</evidence>
<dbReference type="GO" id="GO:0019344">
    <property type="term" value="P:cysteine biosynthetic process"/>
    <property type="evidence" value="ECO:0007669"/>
    <property type="project" value="UniProtKB-KW"/>
</dbReference>
<evidence type="ECO:0000256" key="2">
    <source>
        <dbReference type="ARBA" id="ARBA00022448"/>
    </source>
</evidence>
<evidence type="ECO:0000256" key="5">
    <source>
        <dbReference type="ARBA" id="ARBA00022605"/>
    </source>
</evidence>
<feature type="transmembrane region" description="Helical" evidence="11">
    <location>
        <begin position="85"/>
        <end position="114"/>
    </location>
</feature>
<evidence type="ECO:0000313" key="13">
    <source>
        <dbReference type="Proteomes" id="UP000886829"/>
    </source>
</evidence>
<evidence type="ECO:0000256" key="6">
    <source>
        <dbReference type="ARBA" id="ARBA00022692"/>
    </source>
</evidence>
<keyword evidence="10" id="KW-0198">Cysteine biosynthesis</keyword>
<evidence type="ECO:0000313" key="12">
    <source>
        <dbReference type="EMBL" id="HIX57910.1"/>
    </source>
</evidence>
<accession>A0A9D2B1Q8</accession>
<dbReference type="GO" id="GO:0009675">
    <property type="term" value="F:high-affinity sulfate:proton symporter activity"/>
    <property type="evidence" value="ECO:0007669"/>
    <property type="project" value="TreeGrafter"/>
</dbReference>
<evidence type="ECO:0000256" key="8">
    <source>
        <dbReference type="ARBA" id="ARBA00023032"/>
    </source>
</evidence>
<evidence type="ECO:0000256" key="3">
    <source>
        <dbReference type="ARBA" id="ARBA00022475"/>
    </source>
</evidence>
<dbReference type="GO" id="GO:0000103">
    <property type="term" value="P:sulfate assimilation"/>
    <property type="evidence" value="ECO:0007669"/>
    <property type="project" value="TreeGrafter"/>
</dbReference>
<keyword evidence="6 11" id="KW-0812">Transmembrane</keyword>
<keyword evidence="9 11" id="KW-0472">Membrane</keyword>
<feature type="transmembrane region" description="Helical" evidence="11">
    <location>
        <begin position="44"/>
        <end position="65"/>
    </location>
</feature>
<keyword evidence="5" id="KW-0028">Amino-acid biosynthesis</keyword>
<organism evidence="12 13">
    <name type="scientific">Candidatus Anaerobiospirillum pullistercoris</name>
    <dbReference type="NCBI Taxonomy" id="2838452"/>
    <lineage>
        <taxon>Bacteria</taxon>
        <taxon>Pseudomonadati</taxon>
        <taxon>Pseudomonadota</taxon>
        <taxon>Gammaproteobacteria</taxon>
        <taxon>Aeromonadales</taxon>
        <taxon>Succinivibrionaceae</taxon>
        <taxon>Anaerobiospirillum</taxon>
    </lineage>
</organism>
<evidence type="ECO:0000256" key="10">
    <source>
        <dbReference type="ARBA" id="ARBA00023192"/>
    </source>
</evidence>
<keyword evidence="4" id="KW-0997">Cell inner membrane</keyword>
<dbReference type="EMBL" id="DXEV01000214">
    <property type="protein sequence ID" value="HIX57910.1"/>
    <property type="molecule type" value="Genomic_DNA"/>
</dbReference>
<name>A0A9D2B1Q8_9GAMM</name>
<comment type="subcellular location">
    <subcellularLocation>
        <location evidence="1">Membrane</location>
        <topology evidence="1">Multi-pass membrane protein</topology>
    </subcellularLocation>
</comment>
<sequence length="272" mass="30390">MQNNAPQGNSNFHNIGAPQEISVFHMVGYLGTGLKLALSKECRLFVIIPIIINFVVLALGGYLVFQTISTFLQQYLDMLPEWLTFLSYILWLFLVLTIGFVFCYIFSTIATIIASPFYGLLAEKAEGVLRGAPFAAGSDDGIGAIVKDIPRILKRELQKMMYYIPRVIICLIITLIPGVNVIAPIAWFLLAAWMMCIQYVDYPYDNHKISFADMKKDLKQQRLASFAMGAVISLAMTVPILNLVIPPAAVCAGTKYFVEIQKRYDLNTALNN</sequence>
<dbReference type="GO" id="GO:0005886">
    <property type="term" value="C:plasma membrane"/>
    <property type="evidence" value="ECO:0007669"/>
    <property type="project" value="TreeGrafter"/>
</dbReference>
<dbReference type="InterPro" id="IPR059112">
    <property type="entry name" value="CysZ/EI24"/>
</dbReference>
<dbReference type="NCBIfam" id="NF003433">
    <property type="entry name" value="PRK04949.1"/>
    <property type="match status" value="1"/>
</dbReference>
<feature type="transmembrane region" description="Helical" evidence="11">
    <location>
        <begin position="160"/>
        <end position="179"/>
    </location>
</feature>
<dbReference type="PANTHER" id="PTHR37468">
    <property type="entry name" value="SULFATE TRANSPORTER CYSZ"/>
    <property type="match status" value="1"/>
</dbReference>
<evidence type="ECO:0000256" key="1">
    <source>
        <dbReference type="ARBA" id="ARBA00004141"/>
    </source>
</evidence>
<feature type="transmembrane region" description="Helical" evidence="11">
    <location>
        <begin position="223"/>
        <end position="245"/>
    </location>
</feature>
<gene>
    <name evidence="12" type="primary">cysZ</name>
    <name evidence="12" type="ORF">H9850_10645</name>
</gene>
<evidence type="ECO:0000256" key="11">
    <source>
        <dbReference type="SAM" id="Phobius"/>
    </source>
</evidence>